<accession>A0ABN8JBM3</accession>
<comment type="caution">
    <text evidence="1">The sequence shown here is derived from an EMBL/GenBank/DDBJ whole genome shotgun (WGS) entry which is preliminary data.</text>
</comment>
<gene>
    <name evidence="1" type="ORF">MES4922_100070</name>
</gene>
<name>A0ABN8JBM3_9HYPH</name>
<protein>
    <submittedName>
        <fullName evidence="1">Hemin receptor</fullName>
    </submittedName>
</protein>
<reference evidence="1" key="1">
    <citation type="submission" date="2022-03" db="EMBL/GenBank/DDBJ databases">
        <authorList>
            <person name="Brunel B."/>
        </authorList>
    </citation>
    <scope>NUCLEOTIDE SEQUENCE</scope>
    <source>
        <strain evidence="1">STM4922sample</strain>
    </source>
</reference>
<sequence>MSKRTPPPGIGSHNGRELEIMLRGEKPMALFAAEPGMDAEDIGDAHFQPYVAEGYLLKFSHLDPATSVEERCYCLPTEEWRCKLCLLISRMCRSGQAFDVFTSNDLARLEGTLLGYPKVDIEVFIAHAASRTSSRTD</sequence>
<evidence type="ECO:0000313" key="1">
    <source>
        <dbReference type="EMBL" id="CAH2394481.1"/>
    </source>
</evidence>
<proteinExistence type="predicted"/>
<organism evidence="1 2">
    <name type="scientific">Mesorhizobium ventifaucium</name>
    <dbReference type="NCBI Taxonomy" id="666020"/>
    <lineage>
        <taxon>Bacteria</taxon>
        <taxon>Pseudomonadati</taxon>
        <taxon>Pseudomonadota</taxon>
        <taxon>Alphaproteobacteria</taxon>
        <taxon>Hyphomicrobiales</taxon>
        <taxon>Phyllobacteriaceae</taxon>
        <taxon>Mesorhizobium</taxon>
    </lineage>
</organism>
<dbReference type="RefSeq" id="WP_254022896.1">
    <property type="nucleotide sequence ID" value="NZ_CAKXZS010000002.1"/>
</dbReference>
<dbReference type="EMBL" id="CAKXZS010000002">
    <property type="protein sequence ID" value="CAH2394481.1"/>
    <property type="molecule type" value="Genomic_DNA"/>
</dbReference>
<keyword evidence="1" id="KW-0675">Receptor</keyword>
<dbReference type="Proteomes" id="UP001152604">
    <property type="component" value="Unassembled WGS sequence"/>
</dbReference>
<keyword evidence="2" id="KW-1185">Reference proteome</keyword>
<evidence type="ECO:0000313" key="2">
    <source>
        <dbReference type="Proteomes" id="UP001152604"/>
    </source>
</evidence>